<feature type="transmembrane region" description="Helical" evidence="1">
    <location>
        <begin position="565"/>
        <end position="586"/>
    </location>
</feature>
<evidence type="ECO:0000259" key="3">
    <source>
        <dbReference type="SMART" id="SM00409"/>
    </source>
</evidence>
<evidence type="ECO:0000313" key="5">
    <source>
        <dbReference type="RefSeq" id="XP_025019597.1"/>
    </source>
</evidence>
<dbReference type="InterPro" id="IPR013783">
    <property type="entry name" value="Ig-like_fold"/>
</dbReference>
<name>A0A9F5MUL5_PYTBI</name>
<dbReference type="CTD" id="10225"/>
<dbReference type="GO" id="GO:0006954">
    <property type="term" value="P:inflammatory response"/>
    <property type="evidence" value="ECO:0007669"/>
    <property type="project" value="TreeGrafter"/>
</dbReference>
<dbReference type="Proteomes" id="UP000695026">
    <property type="component" value="Unplaced"/>
</dbReference>
<keyword evidence="4" id="KW-1185">Reference proteome</keyword>
<dbReference type="InterPro" id="IPR042381">
    <property type="entry name" value="CD96"/>
</dbReference>
<keyword evidence="1" id="KW-1133">Transmembrane helix</keyword>
<evidence type="ECO:0000256" key="1">
    <source>
        <dbReference type="SAM" id="Phobius"/>
    </source>
</evidence>
<dbReference type="Gene3D" id="2.60.40.10">
    <property type="entry name" value="Immunoglobulins"/>
    <property type="match status" value="3"/>
</dbReference>
<dbReference type="PANTHER" id="PTHR15317">
    <property type="entry name" value="T-CELL SURFACE PROTEIN TACTILE"/>
    <property type="match status" value="1"/>
</dbReference>
<feature type="chain" id="PRO_5039925339" evidence="2">
    <location>
        <begin position="21"/>
        <end position="631"/>
    </location>
</feature>
<dbReference type="InterPro" id="IPR003599">
    <property type="entry name" value="Ig_sub"/>
</dbReference>
<feature type="domain" description="Immunoglobulin" evidence="3">
    <location>
        <begin position="26"/>
        <end position="155"/>
    </location>
</feature>
<dbReference type="PANTHER" id="PTHR15317:SF1">
    <property type="entry name" value="T-CELL SURFACE PROTEIN TACTILE"/>
    <property type="match status" value="1"/>
</dbReference>
<evidence type="ECO:0000256" key="2">
    <source>
        <dbReference type="SAM" id="SignalP"/>
    </source>
</evidence>
<sequence length="631" mass="71170">MGFQVSYLLILACVLRGGSAVKIMNEETICASAGSNVTLKCSILQEKETYVTQIQWSKFTDGLSRIIAVYNPSYGTKYSEVAYNNSATFEKGFHDCWTDFSRASKEVKSIANNLECNQWILQLKNVTLELSGSYECTFTTFPVGTSSSKIHLVVKKRDDKNSVLQALLNQTLEIPCLNSTSHHINLANASVTWLLQKENGSEGILIRNQPYYLQDYKDYLSVYKDRIQMSSKDALLISPVTVIDDGKTFVCSIANLPGRIQEVATQVKVFAKPEICIVLHTDSIGKANFTCVIKKAYPKPQLIWYMGEEILNEKSEGFLIENKGIKRIGSLYERRSFLSIWNTTHSSINQAFRCMSVYHFTRNERWNISSKEIIIPHEFQTTSLAYSEFINHITAISDSPTEKPLHSTKTLQSNTTKLFSDSTVPQKSLHSARTLQSGTTTKFFRDSTVPQKPLHFTKTLQSNTTKFFRDSTIPQKSLHSPRTLQSGTTTKFIRDSTAPQKPSYSTKTLQSDTITKFLGDSTVPQGNLSTRRVTELTTLSSPINSYTVKNGLYTSSTTVPKHITFPWSGIVAFLLLSCTLLIIFGIRKWCQHQREIMNRPPSFKPPPPPVKYTSIQVYNESYSSCDKLENL</sequence>
<accession>A0A9F5MUL5</accession>
<gene>
    <name evidence="5" type="primary">CD96</name>
</gene>
<dbReference type="RefSeq" id="XP_025019597.1">
    <property type="nucleotide sequence ID" value="XM_025163829.1"/>
</dbReference>
<keyword evidence="1" id="KW-0812">Transmembrane</keyword>
<dbReference type="SMART" id="SM00409">
    <property type="entry name" value="IG"/>
    <property type="match status" value="2"/>
</dbReference>
<dbReference type="GO" id="GO:0007160">
    <property type="term" value="P:cell-matrix adhesion"/>
    <property type="evidence" value="ECO:0007669"/>
    <property type="project" value="TreeGrafter"/>
</dbReference>
<protein>
    <submittedName>
        <fullName evidence="5">T-cell surface protein tactile</fullName>
    </submittedName>
</protein>
<feature type="domain" description="Immunoglobulin" evidence="3">
    <location>
        <begin position="161"/>
        <end position="270"/>
    </location>
</feature>
<dbReference type="GeneID" id="112540144"/>
<proteinExistence type="predicted"/>
<reference evidence="5" key="1">
    <citation type="submission" date="2025-08" db="UniProtKB">
        <authorList>
            <consortium name="RefSeq"/>
        </authorList>
    </citation>
    <scope>IDENTIFICATION</scope>
    <source>
        <tissue evidence="5">Liver</tissue>
    </source>
</reference>
<dbReference type="InterPro" id="IPR036179">
    <property type="entry name" value="Ig-like_dom_sf"/>
</dbReference>
<evidence type="ECO:0000313" key="4">
    <source>
        <dbReference type="Proteomes" id="UP000695026"/>
    </source>
</evidence>
<dbReference type="SUPFAM" id="SSF48726">
    <property type="entry name" value="Immunoglobulin"/>
    <property type="match status" value="2"/>
</dbReference>
<dbReference type="AlphaFoldDB" id="A0A9F5MUL5"/>
<dbReference type="OrthoDB" id="9904226at2759"/>
<keyword evidence="1" id="KW-0472">Membrane</keyword>
<feature type="signal peptide" evidence="2">
    <location>
        <begin position="1"/>
        <end position="20"/>
    </location>
</feature>
<dbReference type="KEGG" id="pbi:112540144"/>
<dbReference type="OMA" id="QHGFYCA"/>
<keyword evidence="2" id="KW-0732">Signal</keyword>
<organism evidence="4 5">
    <name type="scientific">Python bivittatus</name>
    <name type="common">Burmese python</name>
    <name type="synonym">Python molurus bivittatus</name>
    <dbReference type="NCBI Taxonomy" id="176946"/>
    <lineage>
        <taxon>Eukaryota</taxon>
        <taxon>Metazoa</taxon>
        <taxon>Chordata</taxon>
        <taxon>Craniata</taxon>
        <taxon>Vertebrata</taxon>
        <taxon>Euteleostomi</taxon>
        <taxon>Lepidosauria</taxon>
        <taxon>Squamata</taxon>
        <taxon>Bifurcata</taxon>
        <taxon>Unidentata</taxon>
        <taxon>Episquamata</taxon>
        <taxon>Toxicofera</taxon>
        <taxon>Serpentes</taxon>
        <taxon>Henophidia</taxon>
        <taxon>Pythonidae</taxon>
        <taxon>Python</taxon>
    </lineage>
</organism>